<evidence type="ECO:0000313" key="2">
    <source>
        <dbReference type="Proteomes" id="UP000663874"/>
    </source>
</evidence>
<gene>
    <name evidence="1" type="ORF">FNK824_LOCUS24872</name>
</gene>
<dbReference type="Proteomes" id="UP000663874">
    <property type="component" value="Unassembled WGS sequence"/>
</dbReference>
<organism evidence="1 2">
    <name type="scientific">Rotaria sordida</name>
    <dbReference type="NCBI Taxonomy" id="392033"/>
    <lineage>
        <taxon>Eukaryota</taxon>
        <taxon>Metazoa</taxon>
        <taxon>Spiralia</taxon>
        <taxon>Gnathifera</taxon>
        <taxon>Rotifera</taxon>
        <taxon>Eurotatoria</taxon>
        <taxon>Bdelloidea</taxon>
        <taxon>Philodinida</taxon>
        <taxon>Philodinidae</taxon>
        <taxon>Rotaria</taxon>
    </lineage>
</organism>
<name>A0A819MKI3_9BILA</name>
<dbReference type="EMBL" id="CAJOBE010005668">
    <property type="protein sequence ID" value="CAF3981181.1"/>
    <property type="molecule type" value="Genomic_DNA"/>
</dbReference>
<feature type="non-terminal residue" evidence="1">
    <location>
        <position position="1"/>
    </location>
</feature>
<dbReference type="AlphaFoldDB" id="A0A819MKI3"/>
<evidence type="ECO:0000313" key="1">
    <source>
        <dbReference type="EMBL" id="CAF3981181.1"/>
    </source>
</evidence>
<sequence>AVNGTISANNVIINLPALLPFISISK</sequence>
<proteinExistence type="predicted"/>
<accession>A0A819MKI3</accession>
<protein>
    <submittedName>
        <fullName evidence="1">Uncharacterized protein</fullName>
    </submittedName>
</protein>
<reference evidence="1" key="1">
    <citation type="submission" date="2021-02" db="EMBL/GenBank/DDBJ databases">
        <authorList>
            <person name="Nowell W R."/>
        </authorList>
    </citation>
    <scope>NUCLEOTIDE SEQUENCE</scope>
</reference>
<comment type="caution">
    <text evidence="1">The sequence shown here is derived from an EMBL/GenBank/DDBJ whole genome shotgun (WGS) entry which is preliminary data.</text>
</comment>